<protein>
    <recommendedName>
        <fullName evidence="10">ABC transmembrane type-1 domain-containing protein</fullName>
    </recommendedName>
</protein>
<evidence type="ECO:0000256" key="5">
    <source>
        <dbReference type="ARBA" id="ARBA00022989"/>
    </source>
</evidence>
<sequence length="81" mass="8800">MAIFTFISSWNDYFIQLIMLSFTSDLTISLGIAKLQAENLTDFGLIMAEAAPAVAPILIVFIALQKYFTKGITPGAVKGRA</sequence>
<evidence type="ECO:0000256" key="1">
    <source>
        <dbReference type="ARBA" id="ARBA00004651"/>
    </source>
</evidence>
<feature type="transmembrane region" description="Helical" evidence="7">
    <location>
        <begin position="13"/>
        <end position="33"/>
    </location>
</feature>
<keyword evidence="4 7" id="KW-0812">Transmembrane</keyword>
<organism evidence="8 9">
    <name type="scientific">Lachnoanaerobaculum saburreum DSM 3986</name>
    <dbReference type="NCBI Taxonomy" id="887325"/>
    <lineage>
        <taxon>Bacteria</taxon>
        <taxon>Bacillati</taxon>
        <taxon>Bacillota</taxon>
        <taxon>Clostridia</taxon>
        <taxon>Lachnospirales</taxon>
        <taxon>Lachnospiraceae</taxon>
        <taxon>Lachnoanaerobaculum</taxon>
    </lineage>
</organism>
<dbReference type="PANTHER" id="PTHR43744:SF12">
    <property type="entry name" value="ABC TRANSPORTER PERMEASE PROTEIN MG189-RELATED"/>
    <property type="match status" value="1"/>
</dbReference>
<dbReference type="Gene3D" id="1.10.3720.10">
    <property type="entry name" value="MetI-like"/>
    <property type="match status" value="1"/>
</dbReference>
<evidence type="ECO:0000313" key="9">
    <source>
        <dbReference type="Proteomes" id="UP000003434"/>
    </source>
</evidence>
<proteinExistence type="predicted"/>
<dbReference type="EMBL" id="AEPW01000091">
    <property type="protein sequence ID" value="EFU75751.1"/>
    <property type="molecule type" value="Genomic_DNA"/>
</dbReference>
<dbReference type="HOGENOM" id="CLU_016047_16_5_9"/>
<dbReference type="SUPFAM" id="SSF161098">
    <property type="entry name" value="MetI-like"/>
    <property type="match status" value="1"/>
</dbReference>
<dbReference type="eggNOG" id="COG0395">
    <property type="taxonomic scope" value="Bacteria"/>
</dbReference>
<accession>E6LQY2</accession>
<evidence type="ECO:0000256" key="3">
    <source>
        <dbReference type="ARBA" id="ARBA00022475"/>
    </source>
</evidence>
<evidence type="ECO:0000256" key="7">
    <source>
        <dbReference type="SAM" id="Phobius"/>
    </source>
</evidence>
<dbReference type="PANTHER" id="PTHR43744">
    <property type="entry name" value="ABC TRANSPORTER PERMEASE PROTEIN MG189-RELATED-RELATED"/>
    <property type="match status" value="1"/>
</dbReference>
<dbReference type="InterPro" id="IPR035906">
    <property type="entry name" value="MetI-like_sf"/>
</dbReference>
<dbReference type="GO" id="GO:0005886">
    <property type="term" value="C:plasma membrane"/>
    <property type="evidence" value="ECO:0007669"/>
    <property type="project" value="UniProtKB-SubCell"/>
</dbReference>
<evidence type="ECO:0008006" key="10">
    <source>
        <dbReference type="Google" id="ProtNLM"/>
    </source>
</evidence>
<keyword evidence="2" id="KW-0813">Transport</keyword>
<reference evidence="8 9" key="1">
    <citation type="submission" date="2010-12" db="EMBL/GenBank/DDBJ databases">
        <authorList>
            <person name="Muzny D."/>
            <person name="Qin X."/>
            <person name="Deng J."/>
            <person name="Jiang H."/>
            <person name="Liu Y."/>
            <person name="Qu J."/>
            <person name="Song X.-Z."/>
            <person name="Zhang L."/>
            <person name="Thornton R."/>
            <person name="Coyle M."/>
            <person name="Francisco L."/>
            <person name="Jackson L."/>
            <person name="Javaid M."/>
            <person name="Korchina V."/>
            <person name="Kovar C."/>
            <person name="Mata R."/>
            <person name="Mathew T."/>
            <person name="Ngo R."/>
            <person name="Nguyen L."/>
            <person name="Nguyen N."/>
            <person name="Okwuonu G."/>
            <person name="Ongeri F."/>
            <person name="Pham C."/>
            <person name="Simmons D."/>
            <person name="Wilczek-Boney K."/>
            <person name="Hale W."/>
            <person name="Jakkamsetti A."/>
            <person name="Pham P."/>
            <person name="Ruth R."/>
            <person name="San Lucas F."/>
            <person name="Warren J."/>
            <person name="Zhang J."/>
            <person name="Zhao Z."/>
            <person name="Zhou C."/>
            <person name="Zhu D."/>
            <person name="Lee S."/>
            <person name="Bess C."/>
            <person name="Blankenburg K."/>
            <person name="Forbes L."/>
            <person name="Fu Q."/>
            <person name="Gubbala S."/>
            <person name="Hirani K."/>
            <person name="Jayaseelan J.C."/>
            <person name="Lara F."/>
            <person name="Munidasa M."/>
            <person name="Palculict T."/>
            <person name="Patil S."/>
            <person name="Pu L.-L."/>
            <person name="Saada N."/>
            <person name="Tang L."/>
            <person name="Weissenberger G."/>
            <person name="Zhu Y."/>
            <person name="Hemphill L."/>
            <person name="Shang Y."/>
            <person name="Youmans B."/>
            <person name="Ayvaz T."/>
            <person name="Ross M."/>
            <person name="Santibanez J."/>
            <person name="Aqrawi P."/>
            <person name="Gross S."/>
            <person name="Joshi V."/>
            <person name="Fowler G."/>
            <person name="Nazareth L."/>
            <person name="Reid J."/>
            <person name="Worley K."/>
            <person name="Petrosino J."/>
            <person name="Highlander S."/>
            <person name="Gibbs R."/>
        </authorList>
    </citation>
    <scope>NUCLEOTIDE SEQUENCE [LARGE SCALE GENOMIC DNA]</scope>
    <source>
        <strain evidence="8 9">DSM 3986</strain>
    </source>
</reference>
<keyword evidence="6 7" id="KW-0472">Membrane</keyword>
<comment type="subcellular location">
    <subcellularLocation>
        <location evidence="1">Cell membrane</location>
        <topology evidence="1">Multi-pass membrane protein</topology>
    </subcellularLocation>
</comment>
<dbReference type="AlphaFoldDB" id="E6LQY2"/>
<feature type="transmembrane region" description="Helical" evidence="7">
    <location>
        <begin position="45"/>
        <end position="64"/>
    </location>
</feature>
<evidence type="ECO:0000313" key="8">
    <source>
        <dbReference type="EMBL" id="EFU75751.1"/>
    </source>
</evidence>
<keyword evidence="3" id="KW-1003">Cell membrane</keyword>
<name>E6LQY2_9FIRM</name>
<gene>
    <name evidence="8" type="ORF">HMPREF0381_2367</name>
</gene>
<evidence type="ECO:0000256" key="6">
    <source>
        <dbReference type="ARBA" id="ARBA00023136"/>
    </source>
</evidence>
<keyword evidence="5 7" id="KW-1133">Transmembrane helix</keyword>
<dbReference type="Proteomes" id="UP000003434">
    <property type="component" value="Unassembled WGS sequence"/>
</dbReference>
<evidence type="ECO:0000256" key="4">
    <source>
        <dbReference type="ARBA" id="ARBA00022692"/>
    </source>
</evidence>
<comment type="caution">
    <text evidence="8">The sequence shown here is derived from an EMBL/GenBank/DDBJ whole genome shotgun (WGS) entry which is preliminary data.</text>
</comment>
<evidence type="ECO:0000256" key="2">
    <source>
        <dbReference type="ARBA" id="ARBA00022448"/>
    </source>
</evidence>